<evidence type="ECO:0000313" key="2">
    <source>
        <dbReference type="Proteomes" id="UP001155241"/>
    </source>
</evidence>
<keyword evidence="2" id="KW-1185">Reference proteome</keyword>
<sequence>MANGDSHGAVGADLAPIDPELALIVERWEELPEAVRASILAMVRASGASAEEG</sequence>
<dbReference type="AlphaFoldDB" id="A0A9X2F9G1"/>
<dbReference type="EMBL" id="JAMXLR010000038">
    <property type="protein sequence ID" value="MCO6044760.1"/>
    <property type="molecule type" value="Genomic_DNA"/>
</dbReference>
<dbReference type="Proteomes" id="UP001155241">
    <property type="component" value="Unassembled WGS sequence"/>
</dbReference>
<comment type="caution">
    <text evidence="1">The sequence shown here is derived from an EMBL/GenBank/DDBJ whole genome shotgun (WGS) entry which is preliminary data.</text>
</comment>
<reference evidence="1" key="1">
    <citation type="submission" date="2022-06" db="EMBL/GenBank/DDBJ databases">
        <title>Aeoliella straminimaris, a novel planctomycete from sediments.</title>
        <authorList>
            <person name="Vitorino I.R."/>
            <person name="Lage O.M."/>
        </authorList>
    </citation>
    <scope>NUCLEOTIDE SEQUENCE</scope>
    <source>
        <strain evidence="1">ICT_H6.2</strain>
    </source>
</reference>
<dbReference type="RefSeq" id="WP_252852876.1">
    <property type="nucleotide sequence ID" value="NZ_JAMXLR010000038.1"/>
</dbReference>
<proteinExistence type="predicted"/>
<gene>
    <name evidence="1" type="ORF">NG895_12655</name>
</gene>
<evidence type="ECO:0000313" key="1">
    <source>
        <dbReference type="EMBL" id="MCO6044760.1"/>
    </source>
</evidence>
<organism evidence="1 2">
    <name type="scientific">Aeoliella straminimaris</name>
    <dbReference type="NCBI Taxonomy" id="2954799"/>
    <lineage>
        <taxon>Bacteria</taxon>
        <taxon>Pseudomonadati</taxon>
        <taxon>Planctomycetota</taxon>
        <taxon>Planctomycetia</taxon>
        <taxon>Pirellulales</taxon>
        <taxon>Lacipirellulaceae</taxon>
        <taxon>Aeoliella</taxon>
    </lineage>
</organism>
<protein>
    <submittedName>
        <fullName evidence="1">Uncharacterized protein</fullName>
    </submittedName>
</protein>
<name>A0A9X2F9G1_9BACT</name>
<accession>A0A9X2F9G1</accession>